<name>A0A6J2TDU5_DROLE</name>
<accession>A0A6J2TDU5</accession>
<gene>
    <name evidence="3" type="primary">LOC115623102</name>
</gene>
<proteinExistence type="predicted"/>
<evidence type="ECO:0000313" key="2">
    <source>
        <dbReference type="Proteomes" id="UP000504634"/>
    </source>
</evidence>
<dbReference type="Pfam" id="PF15502">
    <property type="entry name" value="MPLKIP"/>
    <property type="match status" value="1"/>
</dbReference>
<feature type="region of interest" description="Disordered" evidence="1">
    <location>
        <begin position="1"/>
        <end position="45"/>
    </location>
</feature>
<feature type="compositionally biased region" description="Low complexity" evidence="1">
    <location>
        <begin position="80"/>
        <end position="91"/>
    </location>
</feature>
<dbReference type="GeneID" id="115623102"/>
<sequence length="150" mass="17571">MSSPRKKFNYQSPYSSNLPQYPSQSTSYVSQHAGGNLPHPAQQDGFYEDKQGIQEQANVPHFYQNRPQHERQFGNHRGRNFGQHGRQFGQQHGHGRQYHDGRRFSQQNQDKFSLYFHNSMLEDPWKDLMARHQAIHNSVLCDSQDKDDKA</sequence>
<evidence type="ECO:0000313" key="3">
    <source>
        <dbReference type="RefSeq" id="XP_030373167.1"/>
    </source>
</evidence>
<dbReference type="Proteomes" id="UP000504634">
    <property type="component" value="Unplaced"/>
</dbReference>
<dbReference type="AlphaFoldDB" id="A0A6J2TDU5"/>
<evidence type="ECO:0000256" key="1">
    <source>
        <dbReference type="SAM" id="MobiDB-lite"/>
    </source>
</evidence>
<dbReference type="InterPro" id="IPR028265">
    <property type="entry name" value="TTDN1/SICKLE"/>
</dbReference>
<keyword evidence="2" id="KW-1185">Reference proteome</keyword>
<dbReference type="OrthoDB" id="8067710at2759"/>
<organism evidence="2 3">
    <name type="scientific">Drosophila lebanonensis</name>
    <name type="common">Fruit fly</name>
    <name type="synonym">Scaptodrosophila lebanonensis</name>
    <dbReference type="NCBI Taxonomy" id="7225"/>
    <lineage>
        <taxon>Eukaryota</taxon>
        <taxon>Metazoa</taxon>
        <taxon>Ecdysozoa</taxon>
        <taxon>Arthropoda</taxon>
        <taxon>Hexapoda</taxon>
        <taxon>Insecta</taxon>
        <taxon>Pterygota</taxon>
        <taxon>Neoptera</taxon>
        <taxon>Endopterygota</taxon>
        <taxon>Diptera</taxon>
        <taxon>Brachycera</taxon>
        <taxon>Muscomorpha</taxon>
        <taxon>Ephydroidea</taxon>
        <taxon>Drosophilidae</taxon>
        <taxon>Scaptodrosophila</taxon>
    </lineage>
</organism>
<feature type="compositionally biased region" description="Polar residues" evidence="1">
    <location>
        <begin position="9"/>
        <end position="30"/>
    </location>
</feature>
<feature type="region of interest" description="Disordered" evidence="1">
    <location>
        <begin position="71"/>
        <end position="100"/>
    </location>
</feature>
<protein>
    <submittedName>
        <fullName evidence="3">Uncharacterized protein LOC115623102</fullName>
    </submittedName>
</protein>
<reference evidence="3" key="1">
    <citation type="submission" date="2025-08" db="UniProtKB">
        <authorList>
            <consortium name="RefSeq"/>
        </authorList>
    </citation>
    <scope>IDENTIFICATION</scope>
    <source>
        <strain evidence="3">11010-0011.00</strain>
        <tissue evidence="3">Whole body</tissue>
    </source>
</reference>
<dbReference type="RefSeq" id="XP_030373167.1">
    <property type="nucleotide sequence ID" value="XM_030517307.1"/>
</dbReference>